<dbReference type="SMART" id="SM00849">
    <property type="entry name" value="Lactamase_B"/>
    <property type="match status" value="1"/>
</dbReference>
<dbReference type="InterPro" id="IPR004477">
    <property type="entry name" value="ComEC_N"/>
</dbReference>
<dbReference type="Pfam" id="PF03772">
    <property type="entry name" value="Competence"/>
    <property type="match status" value="1"/>
</dbReference>
<evidence type="ECO:0000256" key="4">
    <source>
        <dbReference type="ARBA" id="ARBA00022989"/>
    </source>
</evidence>
<dbReference type="InterPro" id="IPR036866">
    <property type="entry name" value="RibonucZ/Hydroxyglut_hydro"/>
</dbReference>
<comment type="subcellular location">
    <subcellularLocation>
        <location evidence="1">Cell membrane</location>
        <topology evidence="1">Multi-pass membrane protein</topology>
    </subcellularLocation>
</comment>
<feature type="transmembrane region" description="Helical" evidence="6">
    <location>
        <begin position="324"/>
        <end position="341"/>
    </location>
</feature>
<evidence type="ECO:0000313" key="9">
    <source>
        <dbReference type="Proteomes" id="UP000529310"/>
    </source>
</evidence>
<feature type="transmembrane region" description="Helical" evidence="6">
    <location>
        <begin position="501"/>
        <end position="522"/>
    </location>
</feature>
<feature type="transmembrane region" description="Helical" evidence="6">
    <location>
        <begin position="347"/>
        <end position="368"/>
    </location>
</feature>
<dbReference type="EMBL" id="JACHWQ010000001">
    <property type="protein sequence ID" value="MBB2974527.1"/>
    <property type="molecule type" value="Genomic_DNA"/>
</dbReference>
<dbReference type="NCBIfam" id="TIGR00360">
    <property type="entry name" value="ComEC_N-term"/>
    <property type="match status" value="1"/>
</dbReference>
<organism evidence="8 9">
    <name type="scientific">Microbacterium endophyticum</name>
    <dbReference type="NCBI Taxonomy" id="1526412"/>
    <lineage>
        <taxon>Bacteria</taxon>
        <taxon>Bacillati</taxon>
        <taxon>Actinomycetota</taxon>
        <taxon>Actinomycetes</taxon>
        <taxon>Micrococcales</taxon>
        <taxon>Microbacteriaceae</taxon>
        <taxon>Microbacterium</taxon>
    </lineage>
</organism>
<evidence type="ECO:0000256" key="1">
    <source>
        <dbReference type="ARBA" id="ARBA00004651"/>
    </source>
</evidence>
<evidence type="ECO:0000256" key="3">
    <source>
        <dbReference type="ARBA" id="ARBA00022692"/>
    </source>
</evidence>
<evidence type="ECO:0000256" key="2">
    <source>
        <dbReference type="ARBA" id="ARBA00022475"/>
    </source>
</evidence>
<evidence type="ECO:0000259" key="7">
    <source>
        <dbReference type="SMART" id="SM00849"/>
    </source>
</evidence>
<dbReference type="Proteomes" id="UP000529310">
    <property type="component" value="Unassembled WGS sequence"/>
</dbReference>
<feature type="transmembrane region" description="Helical" evidence="6">
    <location>
        <begin position="63"/>
        <end position="85"/>
    </location>
</feature>
<reference evidence="8 9" key="1">
    <citation type="submission" date="2020-08" db="EMBL/GenBank/DDBJ databases">
        <title>Sequencing the genomes of 1000 actinobacteria strains.</title>
        <authorList>
            <person name="Klenk H.-P."/>
        </authorList>
    </citation>
    <scope>NUCLEOTIDE SEQUENCE [LARGE SCALE GENOMIC DNA]</scope>
    <source>
        <strain evidence="8 9">DSM 27099</strain>
    </source>
</reference>
<dbReference type="Gene3D" id="3.60.15.10">
    <property type="entry name" value="Ribonuclease Z/Hydroxyacylglutathione hydrolase-like"/>
    <property type="match status" value="1"/>
</dbReference>
<keyword evidence="2" id="KW-1003">Cell membrane</keyword>
<feature type="transmembrane region" description="Helical" evidence="6">
    <location>
        <begin position="434"/>
        <end position="455"/>
    </location>
</feature>
<dbReference type="RefSeq" id="WP_241246226.1">
    <property type="nucleotide sequence ID" value="NZ_CP049255.1"/>
</dbReference>
<feature type="transmembrane region" description="Helical" evidence="6">
    <location>
        <begin position="467"/>
        <end position="489"/>
    </location>
</feature>
<keyword evidence="9" id="KW-1185">Reference proteome</keyword>
<dbReference type="SUPFAM" id="SSF56281">
    <property type="entry name" value="Metallo-hydrolase/oxidoreductase"/>
    <property type="match status" value="1"/>
</dbReference>
<feature type="transmembrane region" description="Helical" evidence="6">
    <location>
        <begin position="38"/>
        <end position="56"/>
    </location>
</feature>
<dbReference type="InterPro" id="IPR052159">
    <property type="entry name" value="Competence_DNA_uptake"/>
</dbReference>
<comment type="caution">
    <text evidence="8">The sequence shown here is derived from an EMBL/GenBank/DDBJ whole genome shotgun (WGS) entry which is preliminary data.</text>
</comment>
<keyword evidence="4 6" id="KW-1133">Transmembrane helix</keyword>
<dbReference type="GO" id="GO:0005886">
    <property type="term" value="C:plasma membrane"/>
    <property type="evidence" value="ECO:0007669"/>
    <property type="project" value="UniProtKB-SubCell"/>
</dbReference>
<keyword evidence="5 6" id="KW-0472">Membrane</keyword>
<feature type="transmembrane region" description="Helical" evidence="6">
    <location>
        <begin position="375"/>
        <end position="397"/>
    </location>
</feature>
<dbReference type="CDD" id="cd07731">
    <property type="entry name" value="ComA-like_MBL-fold"/>
    <property type="match status" value="1"/>
</dbReference>
<gene>
    <name evidence="8" type="ORF">FHX49_000068</name>
</gene>
<proteinExistence type="predicted"/>
<feature type="domain" description="Metallo-beta-lactamase" evidence="7">
    <location>
        <begin position="544"/>
        <end position="730"/>
    </location>
</feature>
<keyword evidence="3 6" id="KW-0812">Transmembrane</keyword>
<feature type="transmembrane region" description="Helical" evidence="6">
    <location>
        <begin position="403"/>
        <end position="427"/>
    </location>
</feature>
<dbReference type="Pfam" id="PF00753">
    <property type="entry name" value="Lactamase_B"/>
    <property type="match status" value="1"/>
</dbReference>
<dbReference type="PANTHER" id="PTHR30619">
    <property type="entry name" value="DNA INTERNALIZATION/COMPETENCE PROTEIN COMEC/REC2"/>
    <property type="match status" value="1"/>
</dbReference>
<name>A0A7W4YLZ3_9MICO</name>
<feature type="transmembrane region" description="Helical" evidence="6">
    <location>
        <begin position="248"/>
        <end position="272"/>
    </location>
</feature>
<evidence type="ECO:0000256" key="6">
    <source>
        <dbReference type="SAM" id="Phobius"/>
    </source>
</evidence>
<evidence type="ECO:0000256" key="5">
    <source>
        <dbReference type="ARBA" id="ARBA00023136"/>
    </source>
</evidence>
<sequence length="784" mass="80222">MNTRRRTSVPRLLVAGSVVWLAAWFSTSDLSVARVMSTSAWILCAVLVLLLAGSGAAARTTQILLGVVLACAAVAASATVIVAAAESRTGVSELSLSGGRVITIEANVVGKIEPTGSGARRGIRFDATTRLISDGDKAVVDTIPILIFASESEPPADLDIGSLVKLRVTMSGAEPSDRAAFLASVRGEIDVLTAPSGIWALSSHLRNSLIAATAGLPQPGAGLVAGLAVGDTSAVEESLDESMKASSLSHLTAVSGANCALVVGAGFGLGALFGWHRRVRILSGTVLLGGFVVLVSPEPSVVRAAAMGLIAMLGVALGRTGAGINVLSTAVIAILTIDPWLSHSLGFALSSAATAALLILAGPLARGLGRWMPRALATVIAIPLAAQLACGPILVLVDPTVPLYGVVANLLAAPAAPVATVIGLLACLSAPLPVLQLGLTAIAWIPAAWVAGVALVTTDIPGNELEWVPGTVGAFGLLIVSAAIVVVVVRHRSQRPLMRFTFALSLVLVAVSGGVAVGSAMVKGPAVALTVPRDGAIIACDIGQGDAFIVRSAGVTAVVDTGPDSGALKDCLRKFGVSRVDLLVLTHFDVDHAGGADALVGRVDVVFHSEPDSEADKALLERLGGQTVSAHAGLSGSLGEARWRVLWPRAASSLQPGNDSSVVIEFSGADMPTSIFLGDLGEQPQQMLLATGTLADRYDVVKVSHHGSADQSDALYERIDASIALISVGIDNTYGHPRDTLIATLERLGTHIARTDTDGVIVVSGGESLGIWREHPDMRVPVED</sequence>
<accession>A0A7W4YLZ3</accession>
<protein>
    <submittedName>
        <fullName evidence="8">Competence protein ComEC</fullName>
    </submittedName>
</protein>
<dbReference type="PANTHER" id="PTHR30619:SF1">
    <property type="entry name" value="RECOMBINATION PROTEIN 2"/>
    <property type="match status" value="1"/>
</dbReference>
<dbReference type="InterPro" id="IPR035681">
    <property type="entry name" value="ComA-like_MBL"/>
</dbReference>
<dbReference type="InterPro" id="IPR001279">
    <property type="entry name" value="Metallo-B-lactamas"/>
</dbReference>
<dbReference type="AlphaFoldDB" id="A0A7W4YLZ3"/>
<evidence type="ECO:0000313" key="8">
    <source>
        <dbReference type="EMBL" id="MBB2974527.1"/>
    </source>
</evidence>